<evidence type="ECO:0000259" key="9">
    <source>
        <dbReference type="PROSITE" id="PS51379"/>
    </source>
</evidence>
<feature type="domain" description="Flavodoxin-like" evidence="8">
    <location>
        <begin position="3"/>
        <end position="153"/>
    </location>
</feature>
<dbReference type="InterPro" id="IPR017900">
    <property type="entry name" value="4Fe4S_Fe_S_CS"/>
</dbReference>
<dbReference type="SUPFAM" id="SSF54862">
    <property type="entry name" value="4Fe-4S ferredoxins"/>
    <property type="match status" value="1"/>
</dbReference>
<feature type="domain" description="4Fe-4S ferredoxin-type" evidence="9">
    <location>
        <begin position="185"/>
        <end position="214"/>
    </location>
</feature>
<proteinExistence type="predicted"/>
<dbReference type="InterPro" id="IPR047964">
    <property type="entry name" value="EFR1-like"/>
</dbReference>
<keyword evidence="6" id="KW-0408">Iron</keyword>
<sequence>MKGILYYFSGTGNTKWIADKFKNAFNKNEIYIDLVNIENAEEIEIKNYDFLIIGTSIYAGLQPKIVDSFIEKLPNGDFMKVMVYSTQAAKSASAVAILKKNLEKKGYKVYSQSMFQMSNNYYFAVGKKTDKSTFKIIIDKAEQEVNETVKDFIENRERRIHLNSLRVSIAKFVGKNFNKILPKMSKNLTSTEECIKCGLCLRNCPKGNITFENGHAVFHSKCILCMRCIHICPINVIRYKGEKIDQTQKNMIKSLILK</sequence>
<dbReference type="AlphaFoldDB" id="A0A923J3E4"/>
<dbReference type="Pfam" id="PF13237">
    <property type="entry name" value="Fer4_10"/>
    <property type="match status" value="1"/>
</dbReference>
<evidence type="ECO:0000256" key="4">
    <source>
        <dbReference type="ARBA" id="ARBA00022485"/>
    </source>
</evidence>
<evidence type="ECO:0000259" key="8">
    <source>
        <dbReference type="PROSITE" id="PS50902"/>
    </source>
</evidence>
<dbReference type="InterPro" id="IPR008254">
    <property type="entry name" value="Flavodoxin/NO_synth"/>
</dbReference>
<dbReference type="Gene3D" id="3.30.70.20">
    <property type="match status" value="1"/>
</dbReference>
<dbReference type="InterPro" id="IPR029039">
    <property type="entry name" value="Flavoprotein-like_sf"/>
</dbReference>
<organism evidence="10 11">
    <name type="scientific">Clostridium tetanomorphum</name>
    <dbReference type="NCBI Taxonomy" id="1553"/>
    <lineage>
        <taxon>Bacteria</taxon>
        <taxon>Bacillati</taxon>
        <taxon>Bacillota</taxon>
        <taxon>Clostridia</taxon>
        <taxon>Eubacteriales</taxon>
        <taxon>Clostridiaceae</taxon>
        <taxon>Clostridium</taxon>
    </lineage>
</organism>
<accession>A0A923J3E4</accession>
<comment type="cofactor">
    <cofactor evidence="1">
        <name>[4Fe-4S] cluster</name>
        <dbReference type="ChEBI" id="CHEBI:49883"/>
    </cofactor>
</comment>
<evidence type="ECO:0000256" key="7">
    <source>
        <dbReference type="ARBA" id="ARBA00023014"/>
    </source>
</evidence>
<dbReference type="InterPro" id="IPR026816">
    <property type="entry name" value="Flavodoxin_dom"/>
</dbReference>
<reference evidence="10 11" key="1">
    <citation type="submission" date="2020-04" db="EMBL/GenBank/DDBJ databases">
        <title>Genomic insights into acetone-butanol-ethanol (ABE) fermentation by sequencing solventogenic clostridia strains.</title>
        <authorList>
            <person name="Brown S."/>
        </authorList>
    </citation>
    <scope>NUCLEOTIDE SEQUENCE [LARGE SCALE GENOMIC DNA]</scope>
    <source>
        <strain evidence="10 11">DJ011</strain>
    </source>
</reference>
<comment type="caution">
    <text evidence="10">The sequence shown here is derived from an EMBL/GenBank/DDBJ whole genome shotgun (WGS) entry which is preliminary data.</text>
</comment>
<dbReference type="Proteomes" id="UP000563151">
    <property type="component" value="Unassembled WGS sequence"/>
</dbReference>
<evidence type="ECO:0000313" key="11">
    <source>
        <dbReference type="Proteomes" id="UP000563151"/>
    </source>
</evidence>
<dbReference type="PANTHER" id="PTHR24960:SF79">
    <property type="entry name" value="PHOTOSYSTEM I IRON-SULFUR CENTER"/>
    <property type="match status" value="1"/>
</dbReference>
<gene>
    <name evidence="10" type="ORF">HGG79_20875</name>
</gene>
<keyword evidence="4" id="KW-0004">4Fe-4S</keyword>
<keyword evidence="7" id="KW-0411">Iron-sulfur</keyword>
<dbReference type="InterPro" id="IPR017896">
    <property type="entry name" value="4Fe4S_Fe-S-bd"/>
</dbReference>
<evidence type="ECO:0000256" key="5">
    <source>
        <dbReference type="ARBA" id="ARBA00022723"/>
    </source>
</evidence>
<name>A0A923J3E4_CLOTT</name>
<dbReference type="GO" id="GO:0051539">
    <property type="term" value="F:4 iron, 4 sulfur cluster binding"/>
    <property type="evidence" value="ECO:0007669"/>
    <property type="project" value="UniProtKB-KW"/>
</dbReference>
<dbReference type="SUPFAM" id="SSF52218">
    <property type="entry name" value="Flavoproteins"/>
    <property type="match status" value="1"/>
</dbReference>
<dbReference type="PROSITE" id="PS50902">
    <property type="entry name" value="FLAVODOXIN_LIKE"/>
    <property type="match status" value="1"/>
</dbReference>
<dbReference type="PROSITE" id="PS51379">
    <property type="entry name" value="4FE4S_FER_2"/>
    <property type="match status" value="2"/>
</dbReference>
<dbReference type="RefSeq" id="WP_111947609.1">
    <property type="nucleotide sequence ID" value="NZ_JAAZWO010000056.1"/>
</dbReference>
<dbReference type="EMBL" id="JAAZWO010000056">
    <property type="protein sequence ID" value="MBC2400178.1"/>
    <property type="molecule type" value="Genomic_DNA"/>
</dbReference>
<dbReference type="GO" id="GO:0016651">
    <property type="term" value="F:oxidoreductase activity, acting on NAD(P)H"/>
    <property type="evidence" value="ECO:0007669"/>
    <property type="project" value="UniProtKB-ARBA"/>
</dbReference>
<keyword evidence="5" id="KW-0479">Metal-binding</keyword>
<evidence type="ECO:0000256" key="1">
    <source>
        <dbReference type="ARBA" id="ARBA00001966"/>
    </source>
</evidence>
<protein>
    <recommendedName>
        <fullName evidence="3">Ferredoxin</fullName>
    </recommendedName>
</protein>
<dbReference type="Pfam" id="PF12724">
    <property type="entry name" value="Flavodoxin_5"/>
    <property type="match status" value="1"/>
</dbReference>
<dbReference type="PROSITE" id="PS00198">
    <property type="entry name" value="4FE4S_FER_1"/>
    <property type="match status" value="2"/>
</dbReference>
<evidence type="ECO:0000256" key="6">
    <source>
        <dbReference type="ARBA" id="ARBA00023004"/>
    </source>
</evidence>
<dbReference type="GO" id="GO:0010181">
    <property type="term" value="F:FMN binding"/>
    <property type="evidence" value="ECO:0007669"/>
    <property type="project" value="InterPro"/>
</dbReference>
<evidence type="ECO:0000313" key="10">
    <source>
        <dbReference type="EMBL" id="MBC2400178.1"/>
    </source>
</evidence>
<dbReference type="InterPro" id="IPR050157">
    <property type="entry name" value="PSI_iron-sulfur_center"/>
</dbReference>
<evidence type="ECO:0000256" key="3">
    <source>
        <dbReference type="ARBA" id="ARBA00013529"/>
    </source>
</evidence>
<dbReference type="Gene3D" id="3.40.50.360">
    <property type="match status" value="1"/>
</dbReference>
<dbReference type="PANTHER" id="PTHR24960">
    <property type="entry name" value="PHOTOSYSTEM I IRON-SULFUR CENTER-RELATED"/>
    <property type="match status" value="1"/>
</dbReference>
<keyword evidence="11" id="KW-1185">Reference proteome</keyword>
<dbReference type="NCBIfam" id="NF038196">
    <property type="entry name" value="ferrodoxin_EFR1"/>
    <property type="match status" value="1"/>
</dbReference>
<dbReference type="GO" id="GO:0046872">
    <property type="term" value="F:metal ion binding"/>
    <property type="evidence" value="ECO:0007669"/>
    <property type="project" value="UniProtKB-KW"/>
</dbReference>
<evidence type="ECO:0000256" key="2">
    <source>
        <dbReference type="ARBA" id="ARBA00003532"/>
    </source>
</evidence>
<comment type="function">
    <text evidence="2">Ferredoxins are iron-sulfur proteins that transfer electrons in a wide variety of metabolic reactions.</text>
</comment>
<feature type="domain" description="4Fe-4S ferredoxin-type" evidence="9">
    <location>
        <begin position="217"/>
        <end position="242"/>
    </location>
</feature>